<keyword evidence="7" id="KW-0067">ATP-binding</keyword>
<feature type="domain" description="ABC transmembrane type-1" evidence="15">
    <location>
        <begin position="116"/>
        <end position="353"/>
    </location>
</feature>
<evidence type="ECO:0000256" key="5">
    <source>
        <dbReference type="ARBA" id="ARBA00022741"/>
    </source>
</evidence>
<dbReference type="Pfam" id="PF06472">
    <property type="entry name" value="ABC_membrane_2"/>
    <property type="match status" value="1"/>
</dbReference>
<evidence type="ECO:0000256" key="10">
    <source>
        <dbReference type="ARBA" id="ARBA00023136"/>
    </source>
</evidence>
<feature type="compositionally biased region" description="Acidic residues" evidence="12">
    <location>
        <begin position="815"/>
        <end position="832"/>
    </location>
</feature>
<dbReference type="SMART" id="SM00382">
    <property type="entry name" value="AAA"/>
    <property type="match status" value="1"/>
</dbReference>
<evidence type="ECO:0000313" key="16">
    <source>
        <dbReference type="EMBL" id="ESN92353.1"/>
    </source>
</evidence>
<dbReference type="OMA" id="DIQAGHF"/>
<dbReference type="Pfam" id="PF00005">
    <property type="entry name" value="ABC_tran"/>
    <property type="match status" value="1"/>
</dbReference>
<dbReference type="GO" id="GO:0006635">
    <property type="term" value="P:fatty acid beta-oxidation"/>
    <property type="evidence" value="ECO:0000318"/>
    <property type="project" value="GO_Central"/>
</dbReference>
<proteinExistence type="inferred from homology"/>
<feature type="compositionally biased region" description="Basic and acidic residues" evidence="12">
    <location>
        <begin position="779"/>
        <end position="790"/>
    </location>
</feature>
<dbReference type="GO" id="GO:0016887">
    <property type="term" value="F:ATP hydrolysis activity"/>
    <property type="evidence" value="ECO:0007669"/>
    <property type="project" value="InterPro"/>
</dbReference>
<dbReference type="PROSITE" id="PS50893">
    <property type="entry name" value="ABC_TRANSPORTER_2"/>
    <property type="match status" value="1"/>
</dbReference>
<dbReference type="EMBL" id="AMQM01007645">
    <property type="status" value="NOT_ANNOTATED_CDS"/>
    <property type="molecule type" value="Genomic_DNA"/>
</dbReference>
<evidence type="ECO:0000256" key="2">
    <source>
        <dbReference type="ARBA" id="ARBA00008575"/>
    </source>
</evidence>
<gene>
    <name evidence="17" type="primary">20212962</name>
    <name evidence="16" type="ORF">HELRODRAFT_194295</name>
</gene>
<evidence type="ECO:0000259" key="14">
    <source>
        <dbReference type="PROSITE" id="PS50893"/>
    </source>
</evidence>
<reference evidence="18" key="1">
    <citation type="submission" date="2012-12" db="EMBL/GenBank/DDBJ databases">
        <authorList>
            <person name="Hellsten U."/>
            <person name="Grimwood J."/>
            <person name="Chapman J.A."/>
            <person name="Shapiro H."/>
            <person name="Aerts A."/>
            <person name="Otillar R.P."/>
            <person name="Terry A.Y."/>
            <person name="Boore J.L."/>
            <person name="Simakov O."/>
            <person name="Marletaz F."/>
            <person name="Cho S.-J."/>
            <person name="Edsinger-Gonzales E."/>
            <person name="Havlak P."/>
            <person name="Kuo D.-H."/>
            <person name="Larsson T."/>
            <person name="Lv J."/>
            <person name="Arendt D."/>
            <person name="Savage R."/>
            <person name="Osoegawa K."/>
            <person name="de Jong P."/>
            <person name="Lindberg D.R."/>
            <person name="Seaver E.C."/>
            <person name="Weisblat D.A."/>
            <person name="Putnam N.H."/>
            <person name="Grigoriev I.V."/>
            <person name="Rokhsar D.S."/>
        </authorList>
    </citation>
    <scope>NUCLEOTIDE SEQUENCE</scope>
</reference>
<feature type="transmembrane region" description="Helical" evidence="13">
    <location>
        <begin position="15"/>
        <end position="34"/>
    </location>
</feature>
<dbReference type="Gene3D" id="3.40.50.300">
    <property type="entry name" value="P-loop containing nucleotide triphosphate hydrolases"/>
    <property type="match status" value="1"/>
</dbReference>
<evidence type="ECO:0000256" key="8">
    <source>
        <dbReference type="ARBA" id="ARBA00022967"/>
    </source>
</evidence>
<evidence type="ECO:0000256" key="3">
    <source>
        <dbReference type="ARBA" id="ARBA00022448"/>
    </source>
</evidence>
<feature type="transmembrane region" description="Helical" evidence="13">
    <location>
        <begin position="109"/>
        <end position="132"/>
    </location>
</feature>
<dbReference type="CDD" id="cd03223">
    <property type="entry name" value="ABCD_peroxisomal_ALDP"/>
    <property type="match status" value="1"/>
</dbReference>
<dbReference type="GO" id="GO:0007031">
    <property type="term" value="P:peroxisome organization"/>
    <property type="evidence" value="ECO:0000318"/>
    <property type="project" value="GO_Central"/>
</dbReference>
<dbReference type="GO" id="GO:0005524">
    <property type="term" value="F:ATP binding"/>
    <property type="evidence" value="ECO:0000318"/>
    <property type="project" value="GO_Central"/>
</dbReference>
<dbReference type="OrthoDB" id="422637at2759"/>
<dbReference type="FunFam" id="3.40.50.300:FF:000800">
    <property type="entry name" value="ATP-binding cassette sub-family D member 1"/>
    <property type="match status" value="1"/>
</dbReference>
<dbReference type="STRING" id="6412.T1FVW6"/>
<feature type="compositionally biased region" description="Acidic residues" evidence="12">
    <location>
        <begin position="791"/>
        <end position="805"/>
    </location>
</feature>
<comment type="subcellular location">
    <subcellularLocation>
        <location evidence="1">Peroxisome membrane</location>
        <topology evidence="1">Multi-pass membrane protein</topology>
    </subcellularLocation>
</comment>
<dbReference type="GO" id="GO:0005324">
    <property type="term" value="F:long-chain fatty acid transmembrane transporter activity"/>
    <property type="evidence" value="ECO:0000318"/>
    <property type="project" value="GO_Central"/>
</dbReference>
<dbReference type="GO" id="GO:0015910">
    <property type="term" value="P:long-chain fatty acid import into peroxisome"/>
    <property type="evidence" value="ECO:0000318"/>
    <property type="project" value="GO_Central"/>
</dbReference>
<dbReference type="InterPro" id="IPR011527">
    <property type="entry name" value="ABC1_TM_dom"/>
</dbReference>
<dbReference type="SUPFAM" id="SSF52540">
    <property type="entry name" value="P-loop containing nucleoside triphosphate hydrolases"/>
    <property type="match status" value="1"/>
</dbReference>
<dbReference type="InParanoid" id="T1FVW6"/>
<evidence type="ECO:0000256" key="7">
    <source>
        <dbReference type="ARBA" id="ARBA00022840"/>
    </source>
</evidence>
<sequence length="832" mass="93567">MSLSKFGDAASRLKITKTGVVCGVVGLSLAGCLLHKSGVDVKKIIYQVVAVNSKPITTSNKSNQSSSSLADTTQQTQINQKTKNINKRFYTQLKKLLKIVIPSLQSKEFFVLICHTLTLVLRTYLSVVVARLDGYIVRSIVRKDGGQFAMSLIRWLLIAVPATFVNSLIRFLERKVALMFRTRLVMYAYALYFKDQTYYRVSNLDSRLTNVDQRLTDDITSFTSSLAHLYSHLTKPILDVVVMCLTLYHTAKQVGANIGASTLLGGTVLYATAFVLRKISPKFGHLVGVEADKKGLLRSAHSRIITNAEEIAFYSGHKPEEKQLKGSYNELLKQMNVICWKKLWYVQMEQFLMKYLWSACGLLMITIPIINANEHIGVKTDGKVFSDESIAEKEDSVSNRTQLFTTSRSLLLSLADAFERMMSSYKEITELAGYTHRVAYMFEVFEDVNKGRYVVGSSNMPPSAAATSMIVAPTSQQALNNAANKSQQHHQQQQHKAINKSCFIGVDYNRRGLILETDHNISLEDVAIVTPTGDVVVRGLSFKVLESNMHLLITGPNGCGKSSLFRILSGLWPVYEGLVCKPPPRTMFYIPQRPYMTNGTLRDQIIYPDDVDDMTMKAVNDGHLANILNLVSLSHLLDRSDRWDAVCDWKDVLSGGEKQKIGMARIFYHKPQFALLDECTSAISIDVEGLIYQAIKDSNITLLTITHRPSLWKFHTDVLQFDGMGGWKFEKLDNESRLTLNDEKVKLERQLSGIPQAEKRLRELCLLLGQESEILKESENASELMKKNNNDDDVDDDEVDEDDYTEIARDSTLVNEDDDDDGDDDVDDVDDI</sequence>
<protein>
    <recommendedName>
        <fullName evidence="19">ABC transporter domain-containing protein</fullName>
    </recommendedName>
</protein>
<evidence type="ECO:0000256" key="11">
    <source>
        <dbReference type="ARBA" id="ARBA00023140"/>
    </source>
</evidence>
<keyword evidence="11" id="KW-0576">Peroxisome</keyword>
<evidence type="ECO:0000256" key="4">
    <source>
        <dbReference type="ARBA" id="ARBA00022692"/>
    </source>
</evidence>
<dbReference type="GeneID" id="20212962"/>
<dbReference type="GO" id="GO:0005778">
    <property type="term" value="C:peroxisomal membrane"/>
    <property type="evidence" value="ECO:0000318"/>
    <property type="project" value="GO_Central"/>
</dbReference>
<feature type="transmembrane region" description="Helical" evidence="13">
    <location>
        <begin position="152"/>
        <end position="172"/>
    </location>
</feature>
<evidence type="ECO:0000256" key="1">
    <source>
        <dbReference type="ARBA" id="ARBA00004585"/>
    </source>
</evidence>
<keyword evidence="4 13" id="KW-0812">Transmembrane</keyword>
<evidence type="ECO:0000256" key="12">
    <source>
        <dbReference type="SAM" id="MobiDB-lite"/>
    </source>
</evidence>
<dbReference type="InterPro" id="IPR017871">
    <property type="entry name" value="ABC_transporter-like_CS"/>
</dbReference>
<feature type="region of interest" description="Disordered" evidence="12">
    <location>
        <begin position="779"/>
        <end position="832"/>
    </location>
</feature>
<dbReference type="GO" id="GO:0042626">
    <property type="term" value="F:ATPase-coupled transmembrane transporter activity"/>
    <property type="evidence" value="ECO:0000318"/>
    <property type="project" value="GO_Central"/>
</dbReference>
<accession>T1FVW6</accession>
<dbReference type="GO" id="GO:0140359">
    <property type="term" value="F:ABC-type transporter activity"/>
    <property type="evidence" value="ECO:0007669"/>
    <property type="project" value="InterPro"/>
</dbReference>
<dbReference type="RefSeq" id="XP_009029588.1">
    <property type="nucleotide sequence ID" value="XM_009031340.1"/>
</dbReference>
<reference evidence="17" key="3">
    <citation type="submission" date="2015-06" db="UniProtKB">
        <authorList>
            <consortium name="EnsemblMetazoa"/>
        </authorList>
    </citation>
    <scope>IDENTIFICATION</scope>
</reference>
<dbReference type="InterPro" id="IPR003593">
    <property type="entry name" value="AAA+_ATPase"/>
</dbReference>
<dbReference type="AlphaFoldDB" id="T1FVW6"/>
<dbReference type="PROSITE" id="PS51257">
    <property type="entry name" value="PROKAR_LIPOPROTEIN"/>
    <property type="match status" value="1"/>
</dbReference>
<dbReference type="EMBL" id="KB097650">
    <property type="protein sequence ID" value="ESN92353.1"/>
    <property type="molecule type" value="Genomic_DNA"/>
</dbReference>
<dbReference type="GO" id="GO:0042760">
    <property type="term" value="P:very long-chain fatty acid catabolic process"/>
    <property type="evidence" value="ECO:0000318"/>
    <property type="project" value="GO_Central"/>
</dbReference>
<dbReference type="Gene3D" id="1.20.1560.10">
    <property type="entry name" value="ABC transporter type 1, transmembrane domain"/>
    <property type="match status" value="1"/>
</dbReference>
<keyword evidence="10 13" id="KW-0472">Membrane</keyword>
<evidence type="ECO:0000313" key="17">
    <source>
        <dbReference type="EnsemblMetazoa" id="HelroP194295"/>
    </source>
</evidence>
<dbReference type="HOGENOM" id="CLU_007587_1_1_1"/>
<keyword evidence="5" id="KW-0547">Nucleotide-binding</keyword>
<name>T1FVW6_HELRO</name>
<keyword evidence="9 13" id="KW-1133">Transmembrane helix</keyword>
<dbReference type="PANTHER" id="PTHR11384:SF67">
    <property type="entry name" value="ATP-BINDING CASSETTE SUB-FAMILY D MEMBER 1"/>
    <property type="match status" value="1"/>
</dbReference>
<evidence type="ECO:0000256" key="6">
    <source>
        <dbReference type="ARBA" id="ARBA00022801"/>
    </source>
</evidence>
<dbReference type="InterPro" id="IPR036640">
    <property type="entry name" value="ABC1_TM_sf"/>
</dbReference>
<dbReference type="PROSITE" id="PS50929">
    <property type="entry name" value="ABC_TM1F"/>
    <property type="match status" value="1"/>
</dbReference>
<dbReference type="FunCoup" id="T1FVW6">
    <property type="interactions" value="277"/>
</dbReference>
<evidence type="ECO:0000313" key="18">
    <source>
        <dbReference type="Proteomes" id="UP000015101"/>
    </source>
</evidence>
<dbReference type="InterPro" id="IPR050835">
    <property type="entry name" value="ABC_transporter_sub-D"/>
</dbReference>
<dbReference type="PROSITE" id="PS00211">
    <property type="entry name" value="ABC_TRANSPORTER_1"/>
    <property type="match status" value="1"/>
</dbReference>
<evidence type="ECO:0000256" key="9">
    <source>
        <dbReference type="ARBA" id="ARBA00022989"/>
    </source>
</evidence>
<evidence type="ECO:0000259" key="15">
    <source>
        <dbReference type="PROSITE" id="PS50929"/>
    </source>
</evidence>
<feature type="domain" description="ABC transporter" evidence="14">
    <location>
        <begin position="521"/>
        <end position="749"/>
    </location>
</feature>
<dbReference type="PANTHER" id="PTHR11384">
    <property type="entry name" value="ATP-BINDING CASSETTE, SUB-FAMILY D MEMBER"/>
    <property type="match status" value="1"/>
</dbReference>
<comment type="similarity">
    <text evidence="2">Belongs to the ABC transporter superfamily. ABCD family. Peroxisomal fatty acyl CoA transporter (TC 3.A.1.203) subfamily.</text>
</comment>
<dbReference type="SUPFAM" id="SSF90123">
    <property type="entry name" value="ABC transporter transmembrane region"/>
    <property type="match status" value="1"/>
</dbReference>
<dbReference type="InterPro" id="IPR003439">
    <property type="entry name" value="ABC_transporter-like_ATP-bd"/>
</dbReference>
<dbReference type="eggNOG" id="KOG0064">
    <property type="taxonomic scope" value="Eukaryota"/>
</dbReference>
<dbReference type="CTD" id="20212962"/>
<keyword evidence="6" id="KW-0378">Hydrolase</keyword>
<evidence type="ECO:0008006" key="19">
    <source>
        <dbReference type="Google" id="ProtNLM"/>
    </source>
</evidence>
<dbReference type="Proteomes" id="UP000015101">
    <property type="component" value="Unassembled WGS sequence"/>
</dbReference>
<keyword evidence="3" id="KW-0813">Transport</keyword>
<reference evidence="16 18" key="2">
    <citation type="journal article" date="2013" name="Nature">
        <title>Insights into bilaterian evolution from three spiralian genomes.</title>
        <authorList>
            <person name="Simakov O."/>
            <person name="Marletaz F."/>
            <person name="Cho S.J."/>
            <person name="Edsinger-Gonzales E."/>
            <person name="Havlak P."/>
            <person name="Hellsten U."/>
            <person name="Kuo D.H."/>
            <person name="Larsson T."/>
            <person name="Lv J."/>
            <person name="Arendt D."/>
            <person name="Savage R."/>
            <person name="Osoegawa K."/>
            <person name="de Jong P."/>
            <person name="Grimwood J."/>
            <person name="Chapman J.A."/>
            <person name="Shapiro H."/>
            <person name="Aerts A."/>
            <person name="Otillar R.P."/>
            <person name="Terry A.Y."/>
            <person name="Boore J.L."/>
            <person name="Grigoriev I.V."/>
            <person name="Lindberg D.R."/>
            <person name="Seaver E.C."/>
            <person name="Weisblat D.A."/>
            <person name="Putnam N.H."/>
            <person name="Rokhsar D.S."/>
        </authorList>
    </citation>
    <scope>NUCLEOTIDE SEQUENCE</scope>
</reference>
<dbReference type="KEGG" id="hro:HELRODRAFT_194295"/>
<dbReference type="InterPro" id="IPR027417">
    <property type="entry name" value="P-loop_NTPase"/>
</dbReference>
<keyword evidence="18" id="KW-1185">Reference proteome</keyword>
<keyword evidence="8" id="KW-1278">Translocase</keyword>
<evidence type="ECO:0000256" key="13">
    <source>
        <dbReference type="SAM" id="Phobius"/>
    </source>
</evidence>
<organism evidence="17 18">
    <name type="scientific">Helobdella robusta</name>
    <name type="common">Californian leech</name>
    <dbReference type="NCBI Taxonomy" id="6412"/>
    <lineage>
        <taxon>Eukaryota</taxon>
        <taxon>Metazoa</taxon>
        <taxon>Spiralia</taxon>
        <taxon>Lophotrochozoa</taxon>
        <taxon>Annelida</taxon>
        <taxon>Clitellata</taxon>
        <taxon>Hirudinea</taxon>
        <taxon>Rhynchobdellida</taxon>
        <taxon>Glossiphoniidae</taxon>
        <taxon>Helobdella</taxon>
    </lineage>
</organism>
<dbReference type="EnsemblMetazoa" id="HelroT194295">
    <property type="protein sequence ID" value="HelroP194295"/>
    <property type="gene ID" value="HelroG194295"/>
</dbReference>